<keyword evidence="2" id="KW-1185">Reference proteome</keyword>
<dbReference type="GeneID" id="42981662"/>
<dbReference type="InterPro" id="IPR032083">
    <property type="entry name" value="DUF4811"/>
</dbReference>
<proteinExistence type="predicted"/>
<gene>
    <name evidence="1" type="ORF">AYR53_05300</name>
</gene>
<dbReference type="STRING" id="375175.AYR53_05300"/>
<dbReference type="Proteomes" id="UP000078582">
    <property type="component" value="Chromosome"/>
</dbReference>
<evidence type="ECO:0000313" key="2">
    <source>
        <dbReference type="Proteomes" id="UP000078582"/>
    </source>
</evidence>
<name>A0A192H1K1_9LACO</name>
<dbReference type="EMBL" id="CP014873">
    <property type="protein sequence ID" value="ANK62240.1"/>
    <property type="molecule type" value="Genomic_DNA"/>
</dbReference>
<accession>A0A192H1K1</accession>
<reference evidence="1 2" key="1">
    <citation type="submission" date="2016-03" db="EMBL/GenBank/DDBJ databases">
        <title>Pediococcus and Lactobacillus from brewery environment - whole genome sequencing and assembly.</title>
        <authorList>
            <person name="Behr J."/>
            <person name="Geissler A.J."/>
            <person name="Vogel R.F."/>
        </authorList>
    </citation>
    <scope>NUCLEOTIDE SEQUENCE [LARGE SCALE GENOMIC DNA]</scope>
    <source>
        <strain evidence="1 2">TMW 1.1989</strain>
    </source>
</reference>
<organism evidence="1 2">
    <name type="scientific">Loigolactobacillus backii</name>
    <dbReference type="NCBI Taxonomy" id="375175"/>
    <lineage>
        <taxon>Bacteria</taxon>
        <taxon>Bacillati</taxon>
        <taxon>Bacillota</taxon>
        <taxon>Bacilli</taxon>
        <taxon>Lactobacillales</taxon>
        <taxon>Lactobacillaceae</taxon>
        <taxon>Loigolactobacillus</taxon>
    </lineage>
</organism>
<dbReference type="AlphaFoldDB" id="A0A192H1K1"/>
<dbReference type="OrthoDB" id="2320814at2"/>
<dbReference type="Pfam" id="PF16069">
    <property type="entry name" value="DUF4811"/>
    <property type="match status" value="1"/>
</dbReference>
<dbReference type="RefSeq" id="WP_068281198.1">
    <property type="nucleotide sequence ID" value="NZ_CP014873.1"/>
</dbReference>
<sequence length="176" mass="20094">MILIFLTIGILIFSGSMIFLKKSGSRSWINWLSLILIFVSMGLITLNDTAHFGMHEVTSTRKRPLLSSTPASKMNLLLYQPLGTNGTERIYLYRTNSKQVKPTPTSTVRTSYTVKKGQNKAQVSIATTRWVYRNQLMHTLFGITGENNQFQRRHYTFKLTNAWQTLSTTAAKKIQK</sequence>
<protein>
    <submittedName>
        <fullName evidence="1">Uncharacterized protein</fullName>
    </submittedName>
</protein>
<evidence type="ECO:0000313" key="1">
    <source>
        <dbReference type="EMBL" id="ANK62240.1"/>
    </source>
</evidence>